<dbReference type="SUPFAM" id="SSF56059">
    <property type="entry name" value="Glutathione synthetase ATP-binding domain-like"/>
    <property type="match status" value="1"/>
</dbReference>
<feature type="domain" description="Alpha-L-glutamate ligase-related protein ATP-grasp" evidence="1">
    <location>
        <begin position="76"/>
        <end position="314"/>
    </location>
</feature>
<dbReference type="RefSeq" id="WP_230107607.1">
    <property type="nucleotide sequence ID" value="NZ_AP024845.1"/>
</dbReference>
<evidence type="ECO:0000313" key="3">
    <source>
        <dbReference type="Proteomes" id="UP001305815"/>
    </source>
</evidence>
<dbReference type="Pfam" id="PF14397">
    <property type="entry name" value="ATPgrasp_ST"/>
    <property type="match status" value="1"/>
</dbReference>
<evidence type="ECO:0000259" key="1">
    <source>
        <dbReference type="Pfam" id="PF14397"/>
    </source>
</evidence>
<sequence>MKQLDEVKRYLNARKHIRQFAGEYAEKSGEDPKDVERDILQAKKRNHISFAEYEWTGYYHLTPEQKKTISTLWTRMEFRKQFTDRRYIGMLMNKYIFSKVFGDFYGRWCMRASEADAKSLREMAKESGRVVYKPNCKGMGQGIRVLSARTEEEAKEALQYIQKSGGGIVEEYICQDDLLTSLNPNAVSVIRFYSASSPEGEFLFAPVLTVAHKNKISNGCKDALTAMVDIRTGEVLTDAVDQNSGEIYQAHPSTGMAFKGLKLNNWDKTIQMMRRALPLGRKISNIGWDVALTKEGPILVEANTIPGFMTAQYAGFGWITDGYGYQPLFDAVHGKSFEDDGRYERVVLKLE</sequence>
<dbReference type="Proteomes" id="UP001305815">
    <property type="component" value="Chromosome"/>
</dbReference>
<evidence type="ECO:0000313" key="2">
    <source>
        <dbReference type="EMBL" id="BDZ77810.1"/>
    </source>
</evidence>
<name>A0ABM8I5Z5_9FIRM</name>
<protein>
    <recommendedName>
        <fullName evidence="1">Alpha-L-glutamate ligase-related protein ATP-grasp domain-containing protein</fullName>
    </recommendedName>
</protein>
<organism evidence="2 3">
    <name type="scientific">Claveliimonas bilis</name>
    <dbReference type="NCBI Taxonomy" id="3028070"/>
    <lineage>
        <taxon>Bacteria</taxon>
        <taxon>Bacillati</taxon>
        <taxon>Bacillota</taxon>
        <taxon>Clostridia</taxon>
        <taxon>Lachnospirales</taxon>
        <taxon>Lachnospiraceae</taxon>
        <taxon>Claveliimonas</taxon>
    </lineage>
</organism>
<dbReference type="InterPro" id="IPR039523">
    <property type="entry name" value="RimK-rel_E_lig_ATP-grasp"/>
</dbReference>
<gene>
    <name evidence="2" type="ORF">Lac1_19930</name>
</gene>
<proteinExistence type="predicted"/>
<keyword evidence="3" id="KW-1185">Reference proteome</keyword>
<accession>A0ABM8I5Z5</accession>
<dbReference type="EMBL" id="AP027742">
    <property type="protein sequence ID" value="BDZ77810.1"/>
    <property type="molecule type" value="Genomic_DNA"/>
</dbReference>
<reference evidence="3" key="1">
    <citation type="journal article" date="2023" name="Int. J. Syst. Evol. Microbiol.">
        <title>Claveliimonas bilis gen. nov., sp. nov., deoxycholic acid-producing bacteria isolated from human faeces, and reclassification of Sellimonas monacensis Zenner et al. 2021 as Claveliimonas monacensis comb. nov.</title>
        <authorList>
            <person name="Hisatomi A."/>
            <person name="Kastawa N.W.E.P.G."/>
            <person name="Song I."/>
            <person name="Ohkuma M."/>
            <person name="Fukiya S."/>
            <person name="Sakamoto M."/>
        </authorList>
    </citation>
    <scope>NUCLEOTIDE SEQUENCE [LARGE SCALE GENOMIC DNA]</scope>
    <source>
        <strain evidence="3">12BBH14</strain>
    </source>
</reference>